<name>A0AAN8HUA1_CHAGU</name>
<comment type="caution">
    <text evidence="1">The sequence shown here is derived from an EMBL/GenBank/DDBJ whole genome shotgun (WGS) entry which is preliminary data.</text>
</comment>
<keyword evidence="2" id="KW-1185">Reference proteome</keyword>
<dbReference type="EMBL" id="JAURVH010001518">
    <property type="protein sequence ID" value="KAK5928626.1"/>
    <property type="molecule type" value="Genomic_DNA"/>
</dbReference>
<reference evidence="1 2" key="1">
    <citation type="journal article" date="2023" name="Mol. Biol. Evol.">
        <title>Genomics of Secondarily Temperate Adaptation in the Only Non-Antarctic Icefish.</title>
        <authorList>
            <person name="Rivera-Colon A.G."/>
            <person name="Rayamajhi N."/>
            <person name="Minhas B.F."/>
            <person name="Madrigal G."/>
            <person name="Bilyk K.T."/>
            <person name="Yoon V."/>
            <person name="Hune M."/>
            <person name="Gregory S."/>
            <person name="Cheng C.H.C."/>
            <person name="Catchen J.M."/>
        </authorList>
    </citation>
    <scope>NUCLEOTIDE SEQUENCE [LARGE SCALE GENOMIC DNA]</scope>
    <source>
        <tissue evidence="1">White muscle</tissue>
    </source>
</reference>
<evidence type="ECO:0000313" key="2">
    <source>
        <dbReference type="Proteomes" id="UP001331515"/>
    </source>
</evidence>
<protein>
    <submittedName>
        <fullName evidence="1">Uncharacterized protein</fullName>
    </submittedName>
</protein>
<sequence>MIGILSTFHLSGTPGRLSNKKKGLKLKEENIGLLARLCLLLSGDIHPCPGPGVVSIDLTAGGPAAELHTPSVGLRRVWLAEQLAPPAGLCSLALTAADLAAGPLPTPSEDYGSTPRAGGRAAEIHMPRARGLAAEILAPTDTTGLAS</sequence>
<accession>A0AAN8HUA1</accession>
<dbReference type="Proteomes" id="UP001331515">
    <property type="component" value="Unassembled WGS sequence"/>
</dbReference>
<evidence type="ECO:0000313" key="1">
    <source>
        <dbReference type="EMBL" id="KAK5928626.1"/>
    </source>
</evidence>
<proteinExistence type="predicted"/>
<organism evidence="1 2">
    <name type="scientific">Champsocephalus gunnari</name>
    <name type="common">Mackerel icefish</name>
    <dbReference type="NCBI Taxonomy" id="52237"/>
    <lineage>
        <taxon>Eukaryota</taxon>
        <taxon>Metazoa</taxon>
        <taxon>Chordata</taxon>
        <taxon>Craniata</taxon>
        <taxon>Vertebrata</taxon>
        <taxon>Euteleostomi</taxon>
        <taxon>Actinopterygii</taxon>
        <taxon>Neopterygii</taxon>
        <taxon>Teleostei</taxon>
        <taxon>Neoteleostei</taxon>
        <taxon>Acanthomorphata</taxon>
        <taxon>Eupercaria</taxon>
        <taxon>Perciformes</taxon>
        <taxon>Notothenioidei</taxon>
        <taxon>Channichthyidae</taxon>
        <taxon>Champsocephalus</taxon>
    </lineage>
</organism>
<dbReference type="AlphaFoldDB" id="A0AAN8HUA1"/>
<gene>
    <name evidence="1" type="ORF">CgunFtcFv8_013677</name>
</gene>